<accession>A0A3B5Y2Q4</accession>
<feature type="domain" description="Glycoside hydrolase family 3 N-terminal" evidence="5">
    <location>
        <begin position="118"/>
        <end position="447"/>
    </location>
</feature>
<evidence type="ECO:0000313" key="8">
    <source>
        <dbReference type="Proteomes" id="UP000019116"/>
    </source>
</evidence>
<keyword evidence="3 4" id="KW-0326">Glycosidase</keyword>
<reference evidence="7" key="2">
    <citation type="submission" date="2018-10" db="UniProtKB">
        <authorList>
            <consortium name="EnsemblPlants"/>
        </authorList>
    </citation>
    <scope>IDENTIFICATION</scope>
</reference>
<dbReference type="PaxDb" id="4565-Traes_1AL_CF6B4931E.1"/>
<dbReference type="InterPro" id="IPR019800">
    <property type="entry name" value="Glyco_hydro_3_AS"/>
</dbReference>
<dbReference type="OMA" id="EKCPNEA"/>
<dbReference type="OrthoDB" id="416222at2759"/>
<keyword evidence="8" id="KW-1185">Reference proteome</keyword>
<dbReference type="Gramene" id="TraesCS1A03G0704200.4">
    <property type="protein sequence ID" value="TraesCS1A03G0704200.4.CDS"/>
    <property type="gene ID" value="TraesCS1A03G0704200"/>
</dbReference>
<dbReference type="Gene3D" id="3.40.50.1700">
    <property type="entry name" value="Glycoside hydrolase family 3 C-terminal domain"/>
    <property type="match status" value="1"/>
</dbReference>
<dbReference type="InterPro" id="IPR001764">
    <property type="entry name" value="Glyco_hydro_3_N"/>
</dbReference>
<dbReference type="PANTHER" id="PTHR30620">
    <property type="entry name" value="PERIPLASMIC BETA-GLUCOSIDASE-RELATED"/>
    <property type="match status" value="1"/>
</dbReference>
<keyword evidence="2 4" id="KW-0378">Hydrolase</keyword>
<evidence type="ECO:0000313" key="7">
    <source>
        <dbReference type="EnsemblPlants" id="TraesCS1A02G279000.4"/>
    </source>
</evidence>
<dbReference type="SUPFAM" id="SSF51445">
    <property type="entry name" value="(Trans)glycosidases"/>
    <property type="match status" value="1"/>
</dbReference>
<dbReference type="Gene3D" id="3.20.20.300">
    <property type="entry name" value="Glycoside hydrolase, family 3, N-terminal domain"/>
    <property type="match status" value="1"/>
</dbReference>
<dbReference type="EnsemblPlants" id="TraesCS1A02G279000.4">
    <property type="protein sequence ID" value="TraesCS1A02G279000.4"/>
    <property type="gene ID" value="TraesCS1A02G279000"/>
</dbReference>
<reference evidence="7" key="1">
    <citation type="submission" date="2018-08" db="EMBL/GenBank/DDBJ databases">
        <authorList>
            <person name="Rossello M."/>
        </authorList>
    </citation>
    <scope>NUCLEOTIDE SEQUENCE [LARGE SCALE GENOMIC DNA]</scope>
    <source>
        <strain evidence="7">cv. Chinese Spring</strain>
    </source>
</reference>
<proteinExistence type="inferred from homology"/>
<evidence type="ECO:0000256" key="4">
    <source>
        <dbReference type="RuleBase" id="RU361161"/>
    </source>
</evidence>
<dbReference type="InterPro" id="IPR017853">
    <property type="entry name" value="GH"/>
</dbReference>
<dbReference type="Proteomes" id="UP000019116">
    <property type="component" value="Chromosome 1A"/>
</dbReference>
<dbReference type="InterPro" id="IPR051915">
    <property type="entry name" value="Cellulose_Degrad_GH3"/>
</dbReference>
<dbReference type="Pfam" id="PF01915">
    <property type="entry name" value="Glyco_hydro_3_C"/>
    <property type="match status" value="1"/>
</dbReference>
<gene>
    <name evidence="7" type="primary">LOC123058354</name>
</gene>
<dbReference type="FunFam" id="3.20.20.300:FF:000003">
    <property type="entry name" value="Beta-D-glucan exohydrolase isoenzyme ExoI"/>
    <property type="match status" value="1"/>
</dbReference>
<evidence type="ECO:0000256" key="3">
    <source>
        <dbReference type="ARBA" id="ARBA00023295"/>
    </source>
</evidence>
<protein>
    <submittedName>
        <fullName evidence="7">Uncharacterized protein</fullName>
    </submittedName>
</protein>
<dbReference type="STRING" id="4565.A0A3B5Y2Q4"/>
<dbReference type="SUPFAM" id="SSF52279">
    <property type="entry name" value="Beta-D-glucan exohydrolase, C-terminal domain"/>
    <property type="match status" value="1"/>
</dbReference>
<comment type="similarity">
    <text evidence="1 4">Belongs to the glycosyl hydrolase 3 family.</text>
</comment>
<evidence type="ECO:0000256" key="1">
    <source>
        <dbReference type="ARBA" id="ARBA00005336"/>
    </source>
</evidence>
<name>A0A3B5Y2Q4_WHEAT</name>
<dbReference type="FunFam" id="3.40.50.1700:FF:000002">
    <property type="entry name" value="Glycosyl hydrolase family protein"/>
    <property type="match status" value="1"/>
</dbReference>
<dbReference type="PRINTS" id="PR00133">
    <property type="entry name" value="GLHYDRLASE3"/>
</dbReference>
<dbReference type="GO" id="GO:0009251">
    <property type="term" value="P:glucan catabolic process"/>
    <property type="evidence" value="ECO:0000318"/>
    <property type="project" value="GO_Central"/>
</dbReference>
<dbReference type="Gramene" id="TraesCS1A02G279000.4">
    <property type="protein sequence ID" value="TraesCS1A02G279000.4"/>
    <property type="gene ID" value="TraesCS1A02G279000"/>
</dbReference>
<dbReference type="GO" id="GO:0008422">
    <property type="term" value="F:beta-glucosidase activity"/>
    <property type="evidence" value="ECO:0000318"/>
    <property type="project" value="GO_Central"/>
</dbReference>
<dbReference type="SMR" id="A0A3B5Y2Q4"/>
<evidence type="ECO:0000259" key="5">
    <source>
        <dbReference type="Pfam" id="PF00933"/>
    </source>
</evidence>
<dbReference type="InterPro" id="IPR002772">
    <property type="entry name" value="Glyco_hydro_3_C"/>
</dbReference>
<evidence type="ECO:0000256" key="2">
    <source>
        <dbReference type="ARBA" id="ARBA00022801"/>
    </source>
</evidence>
<sequence>MSLVMNLCLNLKFHMLIEYHPPKLSNLIFYHCNLVSAKYSLLERPVHLNHLLSVSGASDSETVSLVFLASPIYLPFSHSPLASPLLVRMAAAQGERPLYKDASAPVEARVRDLLGRMTLREKAAQMAQIERTVVSPRALAELAAGSVLNAGGSAPHDRASPADWARMVDDMQRLALSSRLAVPILYGTDAVHGHNNVFGATVFPHNVGLGASRDAELVRKIGEATALEVRATGIHWAFAPCVAVCRDPRWGRCYESYSEDPEIVRSLTTIVTGLQGQTPADHPHGYPFLASVRDNVLACAKHFVGDGGTDKGVNEGNAICSTEDLERIHTKPYPDCIAQGVATVMASYSQWNGEPLHASRHLLTDVLKGKLGFEGFVVSDWEGIDRLCEPRGSDYRYCVAQSVNAGMDMIMIPHRFEKFLEDLVFLVETGEIPMSRIDDAVERILRVKFISGVFEHPFSDPSLLDVVGCKEHRLLAREAVRKSLVLLKNGKKQNFLPLAKNAKRILVAGTHADNIGYQCGGWTIAWHGDSGKITLGTSILEAIQESVSVETEVVYEECPTEAIIESGEFSYAIVAVGEVPYAEGLGDRTGLSIPFNGSDLITRVASKVPTLVVVVSGRPLVIEPQVLEKIDALVAAWLPGSEGMGITDCLFGDHDFVGTLPVSWFRSSDQLPINVGDANYDPLFPFGYGLKMFRSDEGLA</sequence>
<feature type="domain" description="Glycoside hydrolase family 3 C-terminal" evidence="6">
    <location>
        <begin position="484"/>
        <end position="691"/>
    </location>
</feature>
<dbReference type="InterPro" id="IPR036881">
    <property type="entry name" value="Glyco_hydro_3_C_sf"/>
</dbReference>
<dbReference type="PANTHER" id="PTHR30620:SF33">
    <property type="entry name" value="BETA-D-GLUCAN EXOHYDROLASE-LIKE PROTEIN-RELATED"/>
    <property type="match status" value="1"/>
</dbReference>
<organism evidence="7">
    <name type="scientific">Triticum aestivum</name>
    <name type="common">Wheat</name>
    <dbReference type="NCBI Taxonomy" id="4565"/>
    <lineage>
        <taxon>Eukaryota</taxon>
        <taxon>Viridiplantae</taxon>
        <taxon>Streptophyta</taxon>
        <taxon>Embryophyta</taxon>
        <taxon>Tracheophyta</taxon>
        <taxon>Spermatophyta</taxon>
        <taxon>Magnoliopsida</taxon>
        <taxon>Liliopsida</taxon>
        <taxon>Poales</taxon>
        <taxon>Poaceae</taxon>
        <taxon>BOP clade</taxon>
        <taxon>Pooideae</taxon>
        <taxon>Triticodae</taxon>
        <taxon>Triticeae</taxon>
        <taxon>Triticinae</taxon>
        <taxon>Triticum</taxon>
    </lineage>
</organism>
<evidence type="ECO:0000259" key="6">
    <source>
        <dbReference type="Pfam" id="PF01915"/>
    </source>
</evidence>
<dbReference type="PROSITE" id="PS00775">
    <property type="entry name" value="GLYCOSYL_HYDROL_F3"/>
    <property type="match status" value="1"/>
</dbReference>
<dbReference type="Pfam" id="PF00933">
    <property type="entry name" value="Glyco_hydro_3"/>
    <property type="match status" value="1"/>
</dbReference>
<dbReference type="InterPro" id="IPR036962">
    <property type="entry name" value="Glyco_hydro_3_N_sf"/>
</dbReference>
<dbReference type="AlphaFoldDB" id="A0A3B5Y2Q4"/>